<dbReference type="EMBL" id="CP041356">
    <property type="protein sequence ID" value="QDK71791.1"/>
    <property type="molecule type" value="Genomic_DNA"/>
</dbReference>
<evidence type="ECO:0000256" key="1">
    <source>
        <dbReference type="SAM" id="Phobius"/>
    </source>
</evidence>
<feature type="transmembrane region" description="Helical" evidence="1">
    <location>
        <begin position="32"/>
        <end position="50"/>
    </location>
</feature>
<evidence type="ECO:0000313" key="2">
    <source>
        <dbReference type="EMBL" id="QDK71791.1"/>
    </source>
</evidence>
<proteinExistence type="predicted"/>
<dbReference type="KEGG" id="lack:FLP15_12170"/>
<keyword evidence="1" id="KW-1133">Transmembrane helix</keyword>
<dbReference type="Proteomes" id="UP000315128">
    <property type="component" value="Chromosome"/>
</dbReference>
<reference evidence="2 3" key="1">
    <citation type="submission" date="2019-07" db="EMBL/GenBank/DDBJ databases">
        <title>Genome sequencing of KACC 19320.</title>
        <authorList>
            <person name="Heo J."/>
            <person name="Kim S.-J."/>
            <person name="Kim J.-S."/>
            <person name="Hong S.-B."/>
            <person name="Kwon S.-W."/>
        </authorList>
    </citation>
    <scope>NUCLEOTIDE SEQUENCE [LARGE SCALE GENOMIC DNA]</scope>
    <source>
        <strain evidence="2 3">KACC 19320</strain>
    </source>
</reference>
<accession>A0A514ZB32</accession>
<name>A0A514ZB32_9LACT</name>
<keyword evidence="1" id="KW-0812">Transmembrane</keyword>
<organism evidence="2 3">
    <name type="scientific">Lactococcus protaetiae</name>
    <dbReference type="NCBI Taxonomy" id="2592653"/>
    <lineage>
        <taxon>Bacteria</taxon>
        <taxon>Bacillati</taxon>
        <taxon>Bacillota</taxon>
        <taxon>Bacilli</taxon>
        <taxon>Lactobacillales</taxon>
        <taxon>Streptococcaceae</taxon>
        <taxon>Lactococcus</taxon>
    </lineage>
</organism>
<dbReference type="AlphaFoldDB" id="A0A514ZB32"/>
<gene>
    <name evidence="2" type="ORF">FLP15_12170</name>
</gene>
<sequence length="65" mass="7198">MEKKFRRTTTGGYCKGKIDSNYRRKFPSTGETMSLLGISGIALLALGMMIKSKKLSSILTRVLIV</sequence>
<keyword evidence="3" id="KW-1185">Reference proteome</keyword>
<dbReference type="NCBIfam" id="TIGR01167">
    <property type="entry name" value="LPXTG_anchor"/>
    <property type="match status" value="1"/>
</dbReference>
<protein>
    <submittedName>
        <fullName evidence="2">LPXTG cell wall anchor domain-containing protein</fullName>
    </submittedName>
</protein>
<evidence type="ECO:0000313" key="3">
    <source>
        <dbReference type="Proteomes" id="UP000315128"/>
    </source>
</evidence>
<keyword evidence="1" id="KW-0472">Membrane</keyword>